<keyword evidence="4" id="KW-0804">Transcription</keyword>
<dbReference type="InterPro" id="IPR051677">
    <property type="entry name" value="AfsR-DnrI-RedD_regulator"/>
</dbReference>
<evidence type="ECO:0000256" key="3">
    <source>
        <dbReference type="ARBA" id="ARBA00023125"/>
    </source>
</evidence>
<dbReference type="GO" id="GO:0003677">
    <property type="term" value="F:DNA binding"/>
    <property type="evidence" value="ECO:0007669"/>
    <property type="project" value="UniProtKB-KW"/>
</dbReference>
<keyword evidence="2" id="KW-0805">Transcription regulation</keyword>
<dbReference type="EMBL" id="QMFB01000002">
    <property type="protein sequence ID" value="RAV22265.1"/>
    <property type="molecule type" value="Genomic_DNA"/>
</dbReference>
<dbReference type="Gene3D" id="1.25.40.10">
    <property type="entry name" value="Tetratricopeptide repeat domain"/>
    <property type="match status" value="1"/>
</dbReference>
<dbReference type="PROSITE" id="PS50110">
    <property type="entry name" value="RESPONSE_REGULATORY"/>
    <property type="match status" value="1"/>
</dbReference>
<dbReference type="InterPro" id="IPR036388">
    <property type="entry name" value="WH-like_DNA-bd_sf"/>
</dbReference>
<feature type="domain" description="Response regulatory" evidence="6">
    <location>
        <begin position="2"/>
        <end position="117"/>
    </location>
</feature>
<sequence length="381" mass="44445">MRALLIDDERLALKQLQTMLESEIGGVEVVGTCTDSLRAMGLATELKPDVIFLDITMPVVNGLEVGEQLSTTVPEAKIVFVTAHRNYAVEAFELEALDYIMKPIFPNRLRKTVERVRESLSKTEDVRPDSDWPTVCCFNQLMVEMPLKDRQVMKWRTGKAEELFAFLLHHRNRLVEMEVIIELLWPGIPISKALQQLYTTIYHIRQTLTNAGLHAITINSKRGESGGNGYVLTLEETRIDVVDWEDRIKQLRKPDISQIHEHERVLDMYKGDYLGDYPFLWAEHERERLRRIWLSHMHLVSQFLIEQGELNRAVLMNLQMQQRYPFDEDSYFTLMKLYDAMGKRYEVETQFNLLTVRWEEGLGAAVDEHITEWYLNWSGGK</sequence>
<accession>A0A329MQS8</accession>
<evidence type="ECO:0000259" key="6">
    <source>
        <dbReference type="PROSITE" id="PS50110"/>
    </source>
</evidence>
<dbReference type="GO" id="GO:0000160">
    <property type="term" value="P:phosphorelay signal transduction system"/>
    <property type="evidence" value="ECO:0007669"/>
    <property type="project" value="UniProtKB-KW"/>
</dbReference>
<dbReference type="SUPFAM" id="SSF46894">
    <property type="entry name" value="C-terminal effector domain of the bipartite response regulators"/>
    <property type="match status" value="1"/>
</dbReference>
<feature type="modified residue" description="4-aspartylphosphate" evidence="5">
    <location>
        <position position="54"/>
    </location>
</feature>
<dbReference type="SMART" id="SM00448">
    <property type="entry name" value="REC"/>
    <property type="match status" value="1"/>
</dbReference>
<name>A0A329MQS8_9BACL</name>
<proteinExistence type="predicted"/>
<protein>
    <submittedName>
        <fullName evidence="7">Histidine kinase</fullName>
    </submittedName>
</protein>
<dbReference type="Pfam" id="PF00072">
    <property type="entry name" value="Response_reg"/>
    <property type="match status" value="1"/>
</dbReference>
<evidence type="ECO:0000313" key="7">
    <source>
        <dbReference type="EMBL" id="RAV22265.1"/>
    </source>
</evidence>
<reference evidence="7 8" key="1">
    <citation type="journal article" date="2009" name="Int. J. Syst. Evol. Microbiol.">
        <title>Paenibacillus contaminans sp. nov., isolated from a contaminated laboratory plate.</title>
        <authorList>
            <person name="Chou J.H."/>
            <person name="Lee J.H."/>
            <person name="Lin M.C."/>
            <person name="Chang P.S."/>
            <person name="Arun A.B."/>
            <person name="Young C.C."/>
            <person name="Chen W.M."/>
        </authorList>
    </citation>
    <scope>NUCLEOTIDE SEQUENCE [LARGE SCALE GENOMIC DNA]</scope>
    <source>
        <strain evidence="7 8">CKOBP-6</strain>
    </source>
</reference>
<dbReference type="PANTHER" id="PTHR35807:SF2">
    <property type="entry name" value="TRANSCRIPTIONAL ACTIVATOR DOMAIN"/>
    <property type="match status" value="1"/>
</dbReference>
<evidence type="ECO:0000256" key="1">
    <source>
        <dbReference type="ARBA" id="ARBA00023012"/>
    </source>
</evidence>
<dbReference type="SUPFAM" id="SSF48452">
    <property type="entry name" value="TPR-like"/>
    <property type="match status" value="1"/>
</dbReference>
<keyword evidence="7" id="KW-0808">Transferase</keyword>
<dbReference type="SUPFAM" id="SSF52172">
    <property type="entry name" value="CheY-like"/>
    <property type="match status" value="1"/>
</dbReference>
<gene>
    <name evidence="7" type="ORF">DQG23_04760</name>
</gene>
<keyword evidence="7" id="KW-0418">Kinase</keyword>
<evidence type="ECO:0000256" key="4">
    <source>
        <dbReference type="ARBA" id="ARBA00023163"/>
    </source>
</evidence>
<keyword evidence="5" id="KW-0597">Phosphoprotein</keyword>
<evidence type="ECO:0000313" key="8">
    <source>
        <dbReference type="Proteomes" id="UP000250369"/>
    </source>
</evidence>
<dbReference type="AlphaFoldDB" id="A0A329MQS8"/>
<dbReference type="InterPro" id="IPR011006">
    <property type="entry name" value="CheY-like_superfamily"/>
</dbReference>
<dbReference type="Gene3D" id="1.10.10.10">
    <property type="entry name" value="Winged helix-like DNA-binding domain superfamily/Winged helix DNA-binding domain"/>
    <property type="match status" value="1"/>
</dbReference>
<dbReference type="OrthoDB" id="3190595at2"/>
<dbReference type="SMART" id="SM01043">
    <property type="entry name" value="BTAD"/>
    <property type="match status" value="1"/>
</dbReference>
<dbReference type="GO" id="GO:0006355">
    <property type="term" value="P:regulation of DNA-templated transcription"/>
    <property type="evidence" value="ECO:0007669"/>
    <property type="project" value="InterPro"/>
</dbReference>
<keyword evidence="8" id="KW-1185">Reference proteome</keyword>
<dbReference type="InterPro" id="IPR001789">
    <property type="entry name" value="Sig_transdc_resp-reg_receiver"/>
</dbReference>
<evidence type="ECO:0000256" key="2">
    <source>
        <dbReference type="ARBA" id="ARBA00023015"/>
    </source>
</evidence>
<dbReference type="InterPro" id="IPR005158">
    <property type="entry name" value="BTAD"/>
</dbReference>
<evidence type="ECO:0000256" key="5">
    <source>
        <dbReference type="PROSITE-ProRule" id="PRU00169"/>
    </source>
</evidence>
<dbReference type="RefSeq" id="WP_113029672.1">
    <property type="nucleotide sequence ID" value="NZ_QMFB01000002.1"/>
</dbReference>
<comment type="caution">
    <text evidence="7">The sequence shown here is derived from an EMBL/GenBank/DDBJ whole genome shotgun (WGS) entry which is preliminary data.</text>
</comment>
<keyword evidence="1" id="KW-0902">Two-component regulatory system</keyword>
<dbReference type="InterPro" id="IPR011990">
    <property type="entry name" value="TPR-like_helical_dom_sf"/>
</dbReference>
<organism evidence="7 8">
    <name type="scientific">Paenibacillus contaminans</name>
    <dbReference type="NCBI Taxonomy" id="450362"/>
    <lineage>
        <taxon>Bacteria</taxon>
        <taxon>Bacillati</taxon>
        <taxon>Bacillota</taxon>
        <taxon>Bacilli</taxon>
        <taxon>Bacillales</taxon>
        <taxon>Paenibacillaceae</taxon>
        <taxon>Paenibacillus</taxon>
    </lineage>
</organism>
<keyword evidence="3" id="KW-0238">DNA-binding</keyword>
<dbReference type="InterPro" id="IPR016032">
    <property type="entry name" value="Sig_transdc_resp-reg_C-effctor"/>
</dbReference>
<dbReference type="GO" id="GO:0016301">
    <property type="term" value="F:kinase activity"/>
    <property type="evidence" value="ECO:0007669"/>
    <property type="project" value="UniProtKB-KW"/>
</dbReference>
<dbReference type="PANTHER" id="PTHR35807">
    <property type="entry name" value="TRANSCRIPTIONAL REGULATOR REDD-RELATED"/>
    <property type="match status" value="1"/>
</dbReference>
<dbReference type="Proteomes" id="UP000250369">
    <property type="component" value="Unassembled WGS sequence"/>
</dbReference>
<dbReference type="Gene3D" id="3.40.50.2300">
    <property type="match status" value="1"/>
</dbReference>
<dbReference type="Pfam" id="PF03704">
    <property type="entry name" value="BTAD"/>
    <property type="match status" value="1"/>
</dbReference>